<dbReference type="EMBL" id="UINC01001011">
    <property type="protein sequence ID" value="SUZ67430.1"/>
    <property type="molecule type" value="Genomic_DNA"/>
</dbReference>
<reference evidence="2" key="1">
    <citation type="submission" date="2018-05" db="EMBL/GenBank/DDBJ databases">
        <authorList>
            <person name="Lanie J.A."/>
            <person name="Ng W.-L."/>
            <person name="Kazmierczak K.M."/>
            <person name="Andrzejewski T.M."/>
            <person name="Davidsen T.M."/>
            <person name="Wayne K.J."/>
            <person name="Tettelin H."/>
            <person name="Glass J.I."/>
            <person name="Rusch D."/>
            <person name="Podicherti R."/>
            <person name="Tsui H.-C.T."/>
            <person name="Winkler M.E."/>
        </authorList>
    </citation>
    <scope>NUCLEOTIDE SEQUENCE</scope>
</reference>
<name>A0A381PKE6_9ZZZZ</name>
<organism evidence="2">
    <name type="scientific">marine metagenome</name>
    <dbReference type="NCBI Taxonomy" id="408172"/>
    <lineage>
        <taxon>unclassified sequences</taxon>
        <taxon>metagenomes</taxon>
        <taxon>ecological metagenomes</taxon>
    </lineage>
</organism>
<dbReference type="InterPro" id="IPR037523">
    <property type="entry name" value="VOC_core"/>
</dbReference>
<gene>
    <name evidence="2" type="ORF">METZ01_LOCUS20284</name>
</gene>
<dbReference type="InterPro" id="IPR004360">
    <property type="entry name" value="Glyas_Fos-R_dOase_dom"/>
</dbReference>
<evidence type="ECO:0000313" key="2">
    <source>
        <dbReference type="EMBL" id="SUZ67430.1"/>
    </source>
</evidence>
<proteinExistence type="predicted"/>
<dbReference type="AlphaFoldDB" id="A0A381PKE6"/>
<dbReference type="Pfam" id="PF00903">
    <property type="entry name" value="Glyoxalase"/>
    <property type="match status" value="1"/>
</dbReference>
<dbReference type="SUPFAM" id="SSF54593">
    <property type="entry name" value="Glyoxalase/Bleomycin resistance protein/Dihydroxybiphenyl dioxygenase"/>
    <property type="match status" value="1"/>
</dbReference>
<sequence>MMANSFTKGGFDLGIVTTNGDEMLKFYRDVIGLEFETTLNMEALGIAAMHRVWANESLLKIVVPTKEVAPGTSGGMMGASGMRYFTLSVPNVQSALDACVAADTPIIWDRREVRPGVVVGMVEDPDGNWVEFIGE</sequence>
<dbReference type="InterPro" id="IPR029068">
    <property type="entry name" value="Glyas_Bleomycin-R_OHBP_Dase"/>
</dbReference>
<accession>A0A381PKE6</accession>
<protein>
    <recommendedName>
        <fullName evidence="1">VOC domain-containing protein</fullName>
    </recommendedName>
</protein>
<dbReference type="CDD" id="cd06587">
    <property type="entry name" value="VOC"/>
    <property type="match status" value="1"/>
</dbReference>
<evidence type="ECO:0000259" key="1">
    <source>
        <dbReference type="PROSITE" id="PS51819"/>
    </source>
</evidence>
<dbReference type="PROSITE" id="PS51819">
    <property type="entry name" value="VOC"/>
    <property type="match status" value="1"/>
</dbReference>
<dbReference type="Gene3D" id="3.10.180.10">
    <property type="entry name" value="2,3-Dihydroxybiphenyl 1,2-Dioxygenase, domain 1"/>
    <property type="match status" value="1"/>
</dbReference>
<feature type="domain" description="VOC" evidence="1">
    <location>
        <begin position="9"/>
        <end position="135"/>
    </location>
</feature>